<dbReference type="AlphaFoldDB" id="A0ABD3B2Z9"/>
<proteinExistence type="predicted"/>
<protein>
    <submittedName>
        <fullName evidence="1">Uncharacterized protein</fullName>
    </submittedName>
</protein>
<accession>A0ABD3B2Z9</accession>
<dbReference type="EMBL" id="JBJUIK010000001">
    <property type="protein sequence ID" value="KAL3537878.1"/>
    <property type="molecule type" value="Genomic_DNA"/>
</dbReference>
<organism evidence="1 2">
    <name type="scientific">Cinchona calisaya</name>
    <dbReference type="NCBI Taxonomy" id="153742"/>
    <lineage>
        <taxon>Eukaryota</taxon>
        <taxon>Viridiplantae</taxon>
        <taxon>Streptophyta</taxon>
        <taxon>Embryophyta</taxon>
        <taxon>Tracheophyta</taxon>
        <taxon>Spermatophyta</taxon>
        <taxon>Magnoliopsida</taxon>
        <taxon>eudicotyledons</taxon>
        <taxon>Gunneridae</taxon>
        <taxon>Pentapetalae</taxon>
        <taxon>asterids</taxon>
        <taxon>lamiids</taxon>
        <taxon>Gentianales</taxon>
        <taxon>Rubiaceae</taxon>
        <taxon>Cinchonoideae</taxon>
        <taxon>Cinchoneae</taxon>
        <taxon>Cinchona</taxon>
    </lineage>
</organism>
<dbReference type="Proteomes" id="UP001630127">
    <property type="component" value="Unassembled WGS sequence"/>
</dbReference>
<keyword evidence="2" id="KW-1185">Reference proteome</keyword>
<sequence>MIPTIDNLVKQGDETGNPCSDIIDQTCMKGLLVPSSNNFASLKLIDDHQSSFCHPKTTMQQVQEDHVDGMQFDPSKIARPTRSRTDEFQHLKHFGKEL</sequence>
<reference evidence="1 2" key="1">
    <citation type="submission" date="2024-11" db="EMBL/GenBank/DDBJ databases">
        <title>A near-complete genome assembly of Cinchona calisaya.</title>
        <authorList>
            <person name="Lian D.C."/>
            <person name="Zhao X.W."/>
            <person name="Wei L."/>
        </authorList>
    </citation>
    <scope>NUCLEOTIDE SEQUENCE [LARGE SCALE GENOMIC DNA]</scope>
    <source>
        <tissue evidence="1">Nenye</tissue>
    </source>
</reference>
<evidence type="ECO:0000313" key="1">
    <source>
        <dbReference type="EMBL" id="KAL3537878.1"/>
    </source>
</evidence>
<gene>
    <name evidence="1" type="ORF">ACH5RR_001244</name>
</gene>
<comment type="caution">
    <text evidence="1">The sequence shown here is derived from an EMBL/GenBank/DDBJ whole genome shotgun (WGS) entry which is preliminary data.</text>
</comment>
<name>A0ABD3B2Z9_9GENT</name>
<evidence type="ECO:0000313" key="2">
    <source>
        <dbReference type="Proteomes" id="UP001630127"/>
    </source>
</evidence>